<dbReference type="InterPro" id="IPR001387">
    <property type="entry name" value="Cro/C1-type_HTH"/>
</dbReference>
<organism evidence="2 3">
    <name type="scientific">Chitiniphilus purpureus</name>
    <dbReference type="NCBI Taxonomy" id="2981137"/>
    <lineage>
        <taxon>Bacteria</taxon>
        <taxon>Pseudomonadati</taxon>
        <taxon>Pseudomonadota</taxon>
        <taxon>Betaproteobacteria</taxon>
        <taxon>Neisseriales</taxon>
        <taxon>Chitinibacteraceae</taxon>
        <taxon>Chitiniphilus</taxon>
    </lineage>
</organism>
<reference evidence="2" key="1">
    <citation type="submission" date="2022-10" db="EMBL/GenBank/DDBJ databases">
        <title>Chitiniphilus purpureus sp. nov., a novel chitin-degrading bacterium isolated from crawfish pond sediment.</title>
        <authorList>
            <person name="Li K."/>
        </authorList>
    </citation>
    <scope>NUCLEOTIDE SEQUENCE</scope>
    <source>
        <strain evidence="2">CD1</strain>
    </source>
</reference>
<evidence type="ECO:0000259" key="1">
    <source>
        <dbReference type="PROSITE" id="PS50943"/>
    </source>
</evidence>
<accession>A0ABY6DHQ7</accession>
<name>A0ABY6DHQ7_9NEIS</name>
<proteinExistence type="predicted"/>
<gene>
    <name evidence="2" type="ORF">N8I74_11040</name>
</gene>
<dbReference type="Pfam" id="PF01381">
    <property type="entry name" value="HTH_3"/>
    <property type="match status" value="1"/>
</dbReference>
<evidence type="ECO:0000313" key="2">
    <source>
        <dbReference type="EMBL" id="UXY13857.1"/>
    </source>
</evidence>
<dbReference type="Proteomes" id="UP001061302">
    <property type="component" value="Chromosome"/>
</dbReference>
<evidence type="ECO:0000313" key="3">
    <source>
        <dbReference type="Proteomes" id="UP001061302"/>
    </source>
</evidence>
<dbReference type="Gene3D" id="1.10.260.40">
    <property type="entry name" value="lambda repressor-like DNA-binding domains"/>
    <property type="match status" value="1"/>
</dbReference>
<dbReference type="CDD" id="cd00093">
    <property type="entry name" value="HTH_XRE"/>
    <property type="match status" value="1"/>
</dbReference>
<feature type="domain" description="HTH cro/C1-type" evidence="1">
    <location>
        <begin position="6"/>
        <end position="40"/>
    </location>
</feature>
<dbReference type="RefSeq" id="WP_263123134.1">
    <property type="nucleotide sequence ID" value="NZ_CP106753.1"/>
</dbReference>
<dbReference type="SUPFAM" id="SSF47413">
    <property type="entry name" value="lambda repressor-like DNA-binding domains"/>
    <property type="match status" value="1"/>
</dbReference>
<dbReference type="EMBL" id="CP106753">
    <property type="protein sequence ID" value="UXY13857.1"/>
    <property type="molecule type" value="Genomic_DNA"/>
</dbReference>
<sequence length="69" mass="7574">MTPQHLADWRQRMGWTQQQAADALGVGRNTYISMESGRSYNTGRPLVIDRRTALACAALAEGLTPIGEI</sequence>
<dbReference type="InterPro" id="IPR010982">
    <property type="entry name" value="Lambda_DNA-bd_dom_sf"/>
</dbReference>
<keyword evidence="3" id="KW-1185">Reference proteome</keyword>
<dbReference type="PROSITE" id="PS50943">
    <property type="entry name" value="HTH_CROC1"/>
    <property type="match status" value="1"/>
</dbReference>
<protein>
    <submittedName>
        <fullName evidence="2">Helix-turn-helix domain-containing protein</fullName>
    </submittedName>
</protein>